<gene>
    <name evidence="1" type="ORF">INT48_002013</name>
</gene>
<dbReference type="Proteomes" id="UP000613177">
    <property type="component" value="Unassembled WGS sequence"/>
</dbReference>
<evidence type="ECO:0000313" key="2">
    <source>
        <dbReference type="Proteomes" id="UP000613177"/>
    </source>
</evidence>
<dbReference type="AlphaFoldDB" id="A0A8H7SWP7"/>
<sequence length="103" mass="11559">MINGFYISFFVVRKQHKRLYAMTEIDAMTVASSLSKFHSFASLKNLTMLSNIGHYFWNHCNAIDATPNVELTGINGGFAVPISNIYALIDKSRNKACGMSSRY</sequence>
<dbReference type="OrthoDB" id="2257229at2759"/>
<protein>
    <submittedName>
        <fullName evidence="1">Uncharacterized protein</fullName>
    </submittedName>
</protein>
<accession>A0A8H7SWP7</accession>
<keyword evidence="2" id="KW-1185">Reference proteome</keyword>
<reference evidence="1" key="1">
    <citation type="submission" date="2021-01" db="EMBL/GenBank/DDBJ databases">
        <title>Metabolic potential, ecology and presence of endohyphal bacteria is reflected in genomic diversity of Mucoromycotina.</title>
        <authorList>
            <person name="Muszewska A."/>
            <person name="Okrasinska A."/>
            <person name="Steczkiewicz K."/>
            <person name="Drgas O."/>
            <person name="Orlowska M."/>
            <person name="Perlinska-Lenart U."/>
            <person name="Aleksandrzak-Piekarczyk T."/>
            <person name="Szatraj K."/>
            <person name="Zielenkiewicz U."/>
            <person name="Pilsyk S."/>
            <person name="Malc E."/>
            <person name="Mieczkowski P."/>
            <person name="Kruszewska J.S."/>
            <person name="Biernat P."/>
            <person name="Pawlowska J."/>
        </authorList>
    </citation>
    <scope>NUCLEOTIDE SEQUENCE</scope>
    <source>
        <strain evidence="1">WA0000018081</strain>
    </source>
</reference>
<organism evidence="1 2">
    <name type="scientific">Thamnidium elegans</name>
    <dbReference type="NCBI Taxonomy" id="101142"/>
    <lineage>
        <taxon>Eukaryota</taxon>
        <taxon>Fungi</taxon>
        <taxon>Fungi incertae sedis</taxon>
        <taxon>Mucoromycota</taxon>
        <taxon>Mucoromycotina</taxon>
        <taxon>Mucoromycetes</taxon>
        <taxon>Mucorales</taxon>
        <taxon>Mucorineae</taxon>
        <taxon>Mucoraceae</taxon>
        <taxon>Thamnidium</taxon>
    </lineage>
</organism>
<proteinExistence type="predicted"/>
<dbReference type="EMBL" id="JAEPRE010000011">
    <property type="protein sequence ID" value="KAG2236944.1"/>
    <property type="molecule type" value="Genomic_DNA"/>
</dbReference>
<name>A0A8H7SWP7_9FUNG</name>
<comment type="caution">
    <text evidence="1">The sequence shown here is derived from an EMBL/GenBank/DDBJ whole genome shotgun (WGS) entry which is preliminary data.</text>
</comment>
<evidence type="ECO:0000313" key="1">
    <source>
        <dbReference type="EMBL" id="KAG2236944.1"/>
    </source>
</evidence>